<feature type="region of interest" description="Disordered" evidence="9">
    <location>
        <begin position="190"/>
        <end position="211"/>
    </location>
</feature>
<dbReference type="Pfam" id="PF02537">
    <property type="entry name" value="CRCB"/>
    <property type="match status" value="2"/>
</dbReference>
<dbReference type="GO" id="GO:0005886">
    <property type="term" value="C:plasma membrane"/>
    <property type="evidence" value="ECO:0007669"/>
    <property type="project" value="UniProtKB-SubCell"/>
</dbReference>
<evidence type="ECO:0000256" key="3">
    <source>
        <dbReference type="ARBA" id="ARBA00022475"/>
    </source>
</evidence>
<dbReference type="InterPro" id="IPR003691">
    <property type="entry name" value="FluC"/>
</dbReference>
<evidence type="ECO:0000256" key="4">
    <source>
        <dbReference type="ARBA" id="ARBA00022692"/>
    </source>
</evidence>
<protein>
    <recommendedName>
        <fullName evidence="13">Chromosome condensation protein-like protein</fullName>
    </recommendedName>
</protein>
<comment type="similarity">
    <text evidence="7">Belongs to the fluoride channel Fluc/FEX (TC 1.A.43) family.</text>
</comment>
<dbReference type="EMBL" id="MU005765">
    <property type="protein sequence ID" value="KAF2712831.1"/>
    <property type="molecule type" value="Genomic_DNA"/>
</dbReference>
<feature type="transmembrane region" description="Helical" evidence="10">
    <location>
        <begin position="318"/>
        <end position="338"/>
    </location>
</feature>
<evidence type="ECO:0000256" key="2">
    <source>
        <dbReference type="ARBA" id="ARBA00004651"/>
    </source>
</evidence>
<evidence type="ECO:0000256" key="5">
    <source>
        <dbReference type="ARBA" id="ARBA00022989"/>
    </source>
</evidence>
<dbReference type="Proteomes" id="UP000799428">
    <property type="component" value="Unassembled WGS sequence"/>
</dbReference>
<evidence type="ECO:0000313" key="12">
    <source>
        <dbReference type="Proteomes" id="UP000799428"/>
    </source>
</evidence>
<evidence type="ECO:0000256" key="10">
    <source>
        <dbReference type="SAM" id="Phobius"/>
    </source>
</evidence>
<feature type="region of interest" description="Disordered" evidence="9">
    <location>
        <begin position="14"/>
        <end position="116"/>
    </location>
</feature>
<comment type="function">
    <text evidence="1">Fluoride channel required for the rapid expulsion of cytoplasmic fluoride.</text>
</comment>
<evidence type="ECO:0000256" key="1">
    <source>
        <dbReference type="ARBA" id="ARBA00002598"/>
    </source>
</evidence>
<evidence type="ECO:0000256" key="9">
    <source>
        <dbReference type="SAM" id="MobiDB-lite"/>
    </source>
</evidence>
<feature type="compositionally biased region" description="Basic and acidic residues" evidence="9">
    <location>
        <begin position="95"/>
        <end position="116"/>
    </location>
</feature>
<feature type="transmembrane region" description="Helical" evidence="10">
    <location>
        <begin position="344"/>
        <end position="363"/>
    </location>
</feature>
<reference evidence="11" key="1">
    <citation type="journal article" date="2020" name="Stud. Mycol.">
        <title>101 Dothideomycetes genomes: a test case for predicting lifestyles and emergence of pathogens.</title>
        <authorList>
            <person name="Haridas S."/>
            <person name="Albert R."/>
            <person name="Binder M."/>
            <person name="Bloem J."/>
            <person name="Labutti K."/>
            <person name="Salamov A."/>
            <person name="Andreopoulos B."/>
            <person name="Baker S."/>
            <person name="Barry K."/>
            <person name="Bills G."/>
            <person name="Bluhm B."/>
            <person name="Cannon C."/>
            <person name="Castanera R."/>
            <person name="Culley D."/>
            <person name="Daum C."/>
            <person name="Ezra D."/>
            <person name="Gonzalez J."/>
            <person name="Henrissat B."/>
            <person name="Kuo A."/>
            <person name="Liang C."/>
            <person name="Lipzen A."/>
            <person name="Lutzoni F."/>
            <person name="Magnuson J."/>
            <person name="Mondo S."/>
            <person name="Nolan M."/>
            <person name="Ohm R."/>
            <person name="Pangilinan J."/>
            <person name="Park H.-J."/>
            <person name="Ramirez L."/>
            <person name="Alfaro M."/>
            <person name="Sun H."/>
            <person name="Tritt A."/>
            <person name="Yoshinaga Y."/>
            <person name="Zwiers L.-H."/>
            <person name="Turgeon B."/>
            <person name="Goodwin S."/>
            <person name="Spatafora J."/>
            <person name="Crous P."/>
            <person name="Grigoriev I."/>
        </authorList>
    </citation>
    <scope>NUCLEOTIDE SEQUENCE</scope>
    <source>
        <strain evidence="11">CBS 279.74</strain>
    </source>
</reference>
<dbReference type="PANTHER" id="PTHR28259:SF1">
    <property type="entry name" value="FLUORIDE EXPORT PROTEIN 1-RELATED"/>
    <property type="match status" value="1"/>
</dbReference>
<keyword evidence="4 10" id="KW-0812">Transmembrane</keyword>
<evidence type="ECO:0000256" key="6">
    <source>
        <dbReference type="ARBA" id="ARBA00023136"/>
    </source>
</evidence>
<evidence type="ECO:0000313" key="11">
    <source>
        <dbReference type="EMBL" id="KAF2712831.1"/>
    </source>
</evidence>
<keyword evidence="3" id="KW-1003">Cell membrane</keyword>
<evidence type="ECO:0000256" key="7">
    <source>
        <dbReference type="ARBA" id="ARBA00035120"/>
    </source>
</evidence>
<evidence type="ECO:0000256" key="8">
    <source>
        <dbReference type="ARBA" id="ARBA00035585"/>
    </source>
</evidence>
<evidence type="ECO:0008006" key="13">
    <source>
        <dbReference type="Google" id="ProtNLM"/>
    </source>
</evidence>
<feature type="transmembrane region" description="Helical" evidence="10">
    <location>
        <begin position="158"/>
        <end position="176"/>
    </location>
</feature>
<comment type="catalytic activity">
    <reaction evidence="8">
        <text>fluoride(in) = fluoride(out)</text>
        <dbReference type="Rhea" id="RHEA:76159"/>
        <dbReference type="ChEBI" id="CHEBI:17051"/>
    </reaction>
    <physiologicalReaction direction="left-to-right" evidence="8">
        <dbReference type="Rhea" id="RHEA:76160"/>
    </physiologicalReaction>
</comment>
<keyword evidence="12" id="KW-1185">Reference proteome</keyword>
<feature type="transmembrane region" description="Helical" evidence="10">
    <location>
        <begin position="409"/>
        <end position="437"/>
    </location>
</feature>
<keyword evidence="6 10" id="KW-0472">Membrane</keyword>
<name>A0A6G1KKB5_9PLEO</name>
<gene>
    <name evidence="11" type="ORF">K504DRAFT_449624</name>
</gene>
<feature type="compositionally biased region" description="Basic and acidic residues" evidence="9">
    <location>
        <begin position="201"/>
        <end position="211"/>
    </location>
</feature>
<feature type="transmembrane region" description="Helical" evidence="10">
    <location>
        <begin position="286"/>
        <end position="306"/>
    </location>
</feature>
<feature type="transmembrane region" description="Helical" evidence="10">
    <location>
        <begin position="449"/>
        <end position="474"/>
    </location>
</feature>
<accession>A0A6G1KKB5</accession>
<feature type="transmembrane region" description="Helical" evidence="10">
    <location>
        <begin position="375"/>
        <end position="397"/>
    </location>
</feature>
<feature type="transmembrane region" description="Helical" evidence="10">
    <location>
        <begin position="224"/>
        <end position="246"/>
    </location>
</feature>
<organism evidence="11 12">
    <name type="scientific">Pleomassaria siparia CBS 279.74</name>
    <dbReference type="NCBI Taxonomy" id="1314801"/>
    <lineage>
        <taxon>Eukaryota</taxon>
        <taxon>Fungi</taxon>
        <taxon>Dikarya</taxon>
        <taxon>Ascomycota</taxon>
        <taxon>Pezizomycotina</taxon>
        <taxon>Dothideomycetes</taxon>
        <taxon>Pleosporomycetidae</taxon>
        <taxon>Pleosporales</taxon>
        <taxon>Pleomassariaceae</taxon>
        <taxon>Pleomassaria</taxon>
    </lineage>
</organism>
<sequence length="484" mass="53142">MERRKHSIECADADADAFGANSNLDGLAVSSPPRESSKRRPRNYQDDFDEAESDLLERNVDQGVANLDELAAPAPDENPGEGPVRYHRSLEEEEKDIRQRRSAEEDVDSKRHPTERESPRERLLWQLYIYSWLVLFSIFGTLARLGVEWLTSYPNAPVTTNVLWANFGGSLVLGFLQEDRVLFAEERNRDALDPHGPSSTTDHEKEKKREMGKRQAELLAAKKAIPMYIGLSVGFCGSFTSFSSFMRDLFLGLSNDLVGKQASLAPRSAGWSVCSVLGIATLEVTVSLSALALGAHVAIALFPLLCKIPKMNSARFMNPLAIILGFGCWLGAVFLAIWPIRDRWRGQVVFALVFSPLGCILRYQLSLRLNGISKSFPLGTFAANIFGTAVLGLAYALQHAPLYPTDGKIGGGILGCQILAGITEGFCGCLTTISTWVSELRSLRKHHAYVYGTATIVLGFSFVTVIIGSVHWTIGISQPACTLT</sequence>
<keyword evidence="5 10" id="KW-1133">Transmembrane helix</keyword>
<dbReference type="GO" id="GO:1903425">
    <property type="term" value="F:fluoride transmembrane transporter activity"/>
    <property type="evidence" value="ECO:0007669"/>
    <property type="project" value="TreeGrafter"/>
</dbReference>
<dbReference type="OrthoDB" id="409792at2759"/>
<comment type="subcellular location">
    <subcellularLocation>
        <location evidence="2">Cell membrane</location>
        <topology evidence="2">Multi-pass membrane protein</topology>
    </subcellularLocation>
</comment>
<dbReference type="PANTHER" id="PTHR28259">
    <property type="entry name" value="FLUORIDE EXPORT PROTEIN 1-RELATED"/>
    <property type="match status" value="1"/>
</dbReference>
<dbReference type="AlphaFoldDB" id="A0A6G1KKB5"/>
<feature type="transmembrane region" description="Helical" evidence="10">
    <location>
        <begin position="127"/>
        <end position="146"/>
    </location>
</feature>
<proteinExistence type="inferred from homology"/>